<keyword evidence="3" id="KW-1185">Reference proteome</keyword>
<organism evidence="2 3">
    <name type="scientific">Antarcticibacterium flavum</name>
    <dbReference type="NCBI Taxonomy" id="2058175"/>
    <lineage>
        <taxon>Bacteria</taxon>
        <taxon>Pseudomonadati</taxon>
        <taxon>Bacteroidota</taxon>
        <taxon>Flavobacteriia</taxon>
        <taxon>Flavobacteriales</taxon>
        <taxon>Flavobacteriaceae</taxon>
        <taxon>Antarcticibacterium</taxon>
    </lineage>
</organism>
<feature type="coiled-coil region" evidence="1">
    <location>
        <begin position="1572"/>
        <end position="1599"/>
    </location>
</feature>
<proteinExistence type="predicted"/>
<keyword evidence="1" id="KW-0175">Coiled coil</keyword>
<gene>
    <name evidence="2" type="ORF">FHG64_02745</name>
</gene>
<evidence type="ECO:0000313" key="2">
    <source>
        <dbReference type="EMBL" id="QCY68394.1"/>
    </source>
</evidence>
<evidence type="ECO:0000313" key="3">
    <source>
        <dbReference type="Proteomes" id="UP000309016"/>
    </source>
</evidence>
<protein>
    <submittedName>
        <fullName evidence="2">Uncharacterized protein</fullName>
    </submittedName>
</protein>
<reference evidence="2 3" key="1">
    <citation type="submission" date="2019-06" db="EMBL/GenBank/DDBJ databases">
        <title>Complete genome sequence of Antarcticibacterium flavum KCTC 52984T from an Antarctic marine sediment.</title>
        <authorList>
            <person name="Lee Y.M."/>
            <person name="Shin S.C."/>
        </authorList>
    </citation>
    <scope>NUCLEOTIDE SEQUENCE [LARGE SCALE GENOMIC DNA]</scope>
    <source>
        <strain evidence="2 3">KCTC 52984</strain>
    </source>
</reference>
<sequence>MPEFNDIQKKLSHAIKEKEAAKQDLILRKEQLLALAREKLNLQRKYDLQDREMVERKQSLDRREKVLKNSLNERKTNLKERSQLVEGLLRDFQPFSDPREQISKFKDDTPFLLMPVRIETRFKELKDGQESYYQLWLRVYPDDCAIDSFEERLSLAEVKSAKLYYQGLWQAGGREAMERATWRNLVATYGSGRAGYILENYEPDNIANKPTGAGGDELILTIPVTESPSEKETIITYWKEAWLAGNNKEAQKEAKSNLISNTGEQRAAEIIENLIPSNFNAPAPENPLDVKVVFILFPKDEDLELKEQSWSQAARSNVLPDRFVITAYTGSDQTSENIAFQQIGNLIPSPLVMGPDPSLEKEEQLQQENGELKVNKELKWMVDFDEAVKKGMGFRISISEEQAKSGFDRIVVLGLKLSAGKEETTSQLENLFKNHQRSKKGFSILPQGTPTNNTETGDAAYAYFEDPDVSFDQRKAGEQFTKNDDWNEKKDGQWLAELLGLDLEFFINTYHAGLPDQAEAKAMNTCLFPATLGYMMESLMQEVFTDDDVEQTRWFFNNFVSGRGPVPAIKIGRQPYGILPTTNFSKIKWLEPRNFPRVEGIPWIKGNEVFLPKLYRILEQIDNDWSSLFKKAAYVGKRGDAHQILLDIVGLSPTSVEFYQRYAESKEAVINRFKLSGGLGVFIGLIVAGTYEKSGKDLLKKFGVETKETPEILEKFFLRSQNKLFRHLVDEAKLSETEPLKPITTENENYLQWLRKAANTSHDTLRKQEGFTDNKTPSALLYLMLKHSLDLGYINTSLILRLKANQISASDYRNSKAEPKFIHFQQQGSPASESRWKALYEATPEITGNNQQLLGDYIPQVIETELKSSYLKKQLDALEKLEKTPTARLERLLTEHIDLCTYRLDAWKNAFANYELAAMRFGRGNDNGVSAKSGIYLGAYGWLEDVRPKNKKLNPKKLEDAELAEHFNRNDEPPLMADDQNGGFILAPSLNHAVTAAILRNAYMSDDNPQTYEINLSSERVRKALSLVEGIRAGQSLTELLGYYLERELHDQKEKLGNIDYYIYKLRKAFPLRADKNKDTETEDSDPIEAIEARNVVDGLALINQVKTSNIKNYPFGKENILPANGNEAPSEEIKIAIDKEVENIINLNDAIADVAMAESVHQVVLGNYDRAAATMEAYSKGNFPPQPEVVQTPRSGVNLTHRLGLQFETGLYPIDSLPGDPITPRADAEPALNKWLANVLPMDKIGVKVSFYDPSSSSMRTDTLTVEALKLQPLDLLFLVNQSDGQAMTALDDVIENHVRDTLTPRPDAEIKIEYTSRLTSKINFFELNAQIQPLRTLILQSRPLEPMDIALPNEAHTSKNDSMFLDENRVLKAKSQVEGKMTEIVDFSSKLESLLSDTEANREQVLEKLDIQSNKYLEILRILAAYGLPQTGTGFIHERKRVLYAAVMAKVDQLVQRWDEKLTEFNVLIDQYENPPATATEEEQLKLLISAGRKIYTGSFTGMDAVVYKGKLDLIKSNFIKSKDAFKDIQNEKYSLSELLKEVKKHLPVTDYDLEEFELTPQEDQVLLFMEELASHAQSLEKDLKKRLDKAQELLSKAILLQAGKKRVELLQEAGGQIFGEDFKMIPEFEMPQENAEEWANSLRDDGLLKHLEEVEKINFPVDDWLYGMARVREKAKAWESLCMMSEAFTENSPDLRPVQLPFRQGDNWMALPFPEDQNLAEDRLLYTAHYATVFDKSKRQCGLLLDEWTELIPSKTEDVGATFHYDRPNSEPPQVMLLALPTKFTGSWNWEDLLETVNDTLDQAKKRAVEPGDIDKTSYSRFLPATVSPVTVHPITASLNYSFNNLVYHKLNTDPHE</sequence>
<name>A0A5B7WYU6_9FLAO</name>
<dbReference type="EMBL" id="CP040812">
    <property type="protein sequence ID" value="QCY68394.1"/>
    <property type="molecule type" value="Genomic_DNA"/>
</dbReference>
<dbReference type="KEGG" id="afla:FHG64_02745"/>
<evidence type="ECO:0000256" key="1">
    <source>
        <dbReference type="SAM" id="Coils"/>
    </source>
</evidence>
<dbReference type="Proteomes" id="UP000309016">
    <property type="component" value="Chromosome"/>
</dbReference>
<feature type="coiled-coil region" evidence="1">
    <location>
        <begin position="4"/>
        <end position="35"/>
    </location>
</feature>
<dbReference type="OrthoDB" id="9757728at2"/>
<dbReference type="RefSeq" id="WP_139064969.1">
    <property type="nucleotide sequence ID" value="NZ_CP040812.1"/>
</dbReference>
<accession>A0A5B7WYU6</accession>